<organism evidence="1">
    <name type="scientific">Anguilla anguilla</name>
    <name type="common">European freshwater eel</name>
    <name type="synonym">Muraena anguilla</name>
    <dbReference type="NCBI Taxonomy" id="7936"/>
    <lineage>
        <taxon>Eukaryota</taxon>
        <taxon>Metazoa</taxon>
        <taxon>Chordata</taxon>
        <taxon>Craniata</taxon>
        <taxon>Vertebrata</taxon>
        <taxon>Euteleostomi</taxon>
        <taxon>Actinopterygii</taxon>
        <taxon>Neopterygii</taxon>
        <taxon>Teleostei</taxon>
        <taxon>Anguilliformes</taxon>
        <taxon>Anguillidae</taxon>
        <taxon>Anguilla</taxon>
    </lineage>
</organism>
<dbReference type="AlphaFoldDB" id="A0A0E9SY22"/>
<evidence type="ECO:0000313" key="1">
    <source>
        <dbReference type="EMBL" id="JAH45560.1"/>
    </source>
</evidence>
<accession>A0A0E9SY22</accession>
<reference evidence="1" key="2">
    <citation type="journal article" date="2015" name="Fish Shellfish Immunol.">
        <title>Early steps in the European eel (Anguilla anguilla)-Vibrio vulnificus interaction in the gills: Role of the RtxA13 toxin.</title>
        <authorList>
            <person name="Callol A."/>
            <person name="Pajuelo D."/>
            <person name="Ebbesson L."/>
            <person name="Teles M."/>
            <person name="MacKenzie S."/>
            <person name="Amaro C."/>
        </authorList>
    </citation>
    <scope>NUCLEOTIDE SEQUENCE</scope>
</reference>
<dbReference type="EMBL" id="GBXM01063017">
    <property type="protein sequence ID" value="JAH45560.1"/>
    <property type="molecule type" value="Transcribed_RNA"/>
</dbReference>
<reference evidence="1" key="1">
    <citation type="submission" date="2014-11" db="EMBL/GenBank/DDBJ databases">
        <authorList>
            <person name="Amaro Gonzalez C."/>
        </authorList>
    </citation>
    <scope>NUCLEOTIDE SEQUENCE</scope>
</reference>
<protein>
    <submittedName>
        <fullName evidence="1">Uncharacterized protein</fullName>
    </submittedName>
</protein>
<dbReference type="EMBL" id="GBXM01082539">
    <property type="protein sequence ID" value="JAH26038.1"/>
    <property type="molecule type" value="Transcribed_RNA"/>
</dbReference>
<name>A0A0E9SY22_ANGAN</name>
<proteinExistence type="predicted"/>
<sequence length="56" mass="6216">MGSVEELGDFQHGTLIGCHLSKSQLEVLPGHVVEAESLGIFKTRLDKVLVYYLVCR</sequence>